<dbReference type="Gene3D" id="3.30.565.10">
    <property type="entry name" value="Histidine kinase-like ATPase, C-terminal domain"/>
    <property type="match status" value="1"/>
</dbReference>
<dbReference type="GO" id="GO:0004673">
    <property type="term" value="F:protein histidine kinase activity"/>
    <property type="evidence" value="ECO:0007669"/>
    <property type="project" value="UniProtKB-EC"/>
</dbReference>
<dbReference type="PANTHER" id="PTHR45436">
    <property type="entry name" value="SENSOR HISTIDINE KINASE YKOH"/>
    <property type="match status" value="1"/>
</dbReference>
<keyword evidence="7" id="KW-1133">Transmembrane helix</keyword>
<sequence>MSHPGKYRSDSVFQERVVYLRPADLLPRGNKKLTPATGLSARPRTIRVRLRRILIFSVALVLALLTVIVLREAESYRHTGSTARSVELTLAAQDLVHEMQRERGLTNGMLGGDESLRQSVSDQRAATDFALQALNRTLADAPPGAEEVRTALGQFSGITANRGDVDTRRIDRATSFQFYSNAIAALNRTRPGMNGAQDATLWHGLQALHALGDVKEYTAQERGFLNGVFAAGGFGAGEYVQFLDIRAAKQAALTAFERDATSAQRSQLYAAMRTEDSLRAAEAEATAVESVSGPLAQPVHPADWWRQMTSVIDSERTVQRAVGDQIRDRADELRADAAVSLALYLLAALAALAAQVGLILAAVRAIVRPLARVAADADDIASQRLPRLIADWNDTTAGDPEPPEPVRADHTSGEEIISVARALDRVQTTAFELASAQARLRRNTSESMANLARRNQNLVRRQLGLISDFESEELDPDALSKLFELDHLATRMRRNAESLLVLVGESSPRRWSTPIPLNDVIRAGLSEVDDYRRVVLRRIDDVAIAGAHVSEIAHMLAELIENGLSFSPPDLEVEIYGRKLGSRYMLAVVDHGVGMPPDQLATANARLRGEADFLVAPTRFLGHYVVGRLARRLKIEVELTVSPTSGVVARMLLPADLLGDPKAPAPAVPTSDAKHAAGPQIPEPVRGEEGSAGRHRPAHAAQSSDPAAADATAGGTDTGSWLFGPAAGSAIGAVVNGVAAVPARERDGVGTPVDSRASVHERDGGPPVRPFDSQSRTRGGKNTDRQDGRVRPPIRLVPLDEAPIPAGTAGAGPATSGRAYSTAGHHGPGGVPPAHATGQNGHRGPVDGAVSNPSATGGPSVAVGAKASHSVEIDGAAGGVPAVQRTRNGLVKRTRKTRGTVGGGPAVTTNQPVAPLADRSPDEVRSMLAGFRAGHQRGADGGPTRPGSKSEEKNR</sequence>
<comment type="catalytic activity">
    <reaction evidence="1">
        <text>ATP + protein L-histidine = ADP + protein N-phospho-L-histidine.</text>
        <dbReference type="EC" id="2.7.13.3"/>
    </reaction>
</comment>
<evidence type="ECO:0000256" key="7">
    <source>
        <dbReference type="SAM" id="Phobius"/>
    </source>
</evidence>
<dbReference type="EC" id="2.7.13.3" evidence="2"/>
<feature type="region of interest" description="Disordered" evidence="6">
    <location>
        <begin position="896"/>
        <end position="955"/>
    </location>
</feature>
<evidence type="ECO:0000256" key="2">
    <source>
        <dbReference type="ARBA" id="ARBA00012438"/>
    </source>
</evidence>
<organism evidence="10 11">
    <name type="scientific">Nocardia huaxiensis</name>
    <dbReference type="NCBI Taxonomy" id="2755382"/>
    <lineage>
        <taxon>Bacteria</taxon>
        <taxon>Bacillati</taxon>
        <taxon>Actinomycetota</taxon>
        <taxon>Actinomycetes</taxon>
        <taxon>Mycobacteriales</taxon>
        <taxon>Nocardiaceae</taxon>
        <taxon>Nocardia</taxon>
    </lineage>
</organism>
<dbReference type="KEGG" id="nhu:H0264_35365"/>
<feature type="compositionally biased region" description="Low complexity" evidence="6">
    <location>
        <begin position="699"/>
        <end position="716"/>
    </location>
</feature>
<feature type="compositionally biased region" description="Basic and acidic residues" evidence="6">
    <location>
        <begin position="781"/>
        <end position="790"/>
    </location>
</feature>
<dbReference type="Pfam" id="PF02518">
    <property type="entry name" value="HATPase_c"/>
    <property type="match status" value="1"/>
</dbReference>
<dbReference type="GO" id="GO:0005886">
    <property type="term" value="C:plasma membrane"/>
    <property type="evidence" value="ECO:0007669"/>
    <property type="project" value="TreeGrafter"/>
</dbReference>
<dbReference type="GO" id="GO:0000160">
    <property type="term" value="P:phosphorelay signal transduction system"/>
    <property type="evidence" value="ECO:0007669"/>
    <property type="project" value="TreeGrafter"/>
</dbReference>
<feature type="compositionally biased region" description="Low complexity" evidence="6">
    <location>
        <begin position="802"/>
        <end position="815"/>
    </location>
</feature>
<evidence type="ECO:0000256" key="1">
    <source>
        <dbReference type="ARBA" id="ARBA00000085"/>
    </source>
</evidence>
<evidence type="ECO:0000259" key="8">
    <source>
        <dbReference type="Pfam" id="PF02518"/>
    </source>
</evidence>
<evidence type="ECO:0000313" key="11">
    <source>
        <dbReference type="Proteomes" id="UP000515512"/>
    </source>
</evidence>
<dbReference type="InterPro" id="IPR003594">
    <property type="entry name" value="HATPase_dom"/>
</dbReference>
<keyword evidence="7" id="KW-0472">Membrane</keyword>
<dbReference type="Proteomes" id="UP000515512">
    <property type="component" value="Chromosome"/>
</dbReference>
<evidence type="ECO:0000256" key="5">
    <source>
        <dbReference type="ARBA" id="ARBA00022777"/>
    </source>
</evidence>
<evidence type="ECO:0000256" key="4">
    <source>
        <dbReference type="ARBA" id="ARBA00022679"/>
    </source>
</evidence>
<keyword evidence="3" id="KW-0597">Phosphoprotein</keyword>
<evidence type="ECO:0000313" key="10">
    <source>
        <dbReference type="EMBL" id="QLY34921.1"/>
    </source>
</evidence>
<reference evidence="10 11" key="1">
    <citation type="submission" date="2020-07" db="EMBL/GenBank/DDBJ databases">
        <authorList>
            <person name="Zhuang K."/>
            <person name="Ran Y."/>
        </authorList>
    </citation>
    <scope>NUCLEOTIDE SEQUENCE [LARGE SCALE GENOMIC DNA]</scope>
    <source>
        <strain evidence="10 11">WCH-YHL-001</strain>
    </source>
</reference>
<dbReference type="AlphaFoldDB" id="A0A7D6VEW0"/>
<accession>A0A7D6VEW0</accession>
<feature type="domain" description="Nitrate/nitrite sensing protein" evidence="9">
    <location>
        <begin position="94"/>
        <end position="326"/>
    </location>
</feature>
<feature type="domain" description="Histidine kinase/HSP90-like ATPase" evidence="8">
    <location>
        <begin position="551"/>
        <end position="655"/>
    </location>
</feature>
<gene>
    <name evidence="10" type="ORF">H0264_35365</name>
</gene>
<feature type="transmembrane region" description="Helical" evidence="7">
    <location>
        <begin position="53"/>
        <end position="70"/>
    </location>
</feature>
<keyword evidence="4" id="KW-0808">Transferase</keyword>
<keyword evidence="5" id="KW-0418">Kinase</keyword>
<protein>
    <recommendedName>
        <fullName evidence="2">histidine kinase</fullName>
        <ecNumber evidence="2">2.7.13.3</ecNumber>
    </recommendedName>
</protein>
<evidence type="ECO:0000256" key="3">
    <source>
        <dbReference type="ARBA" id="ARBA00022553"/>
    </source>
</evidence>
<dbReference type="SUPFAM" id="SSF55874">
    <property type="entry name" value="ATPase domain of HSP90 chaperone/DNA topoisomerase II/histidine kinase"/>
    <property type="match status" value="1"/>
</dbReference>
<dbReference type="InterPro" id="IPR050428">
    <property type="entry name" value="TCS_sensor_his_kinase"/>
</dbReference>
<dbReference type="Pfam" id="PF08376">
    <property type="entry name" value="NIT"/>
    <property type="match status" value="1"/>
</dbReference>
<proteinExistence type="predicted"/>
<dbReference type="EMBL" id="CP059399">
    <property type="protein sequence ID" value="QLY34921.1"/>
    <property type="molecule type" value="Genomic_DNA"/>
</dbReference>
<keyword evidence="7" id="KW-0812">Transmembrane</keyword>
<name>A0A7D6VEW0_9NOCA</name>
<evidence type="ECO:0000259" key="9">
    <source>
        <dbReference type="Pfam" id="PF08376"/>
    </source>
</evidence>
<feature type="region of interest" description="Disordered" evidence="6">
    <location>
        <begin position="746"/>
        <end position="843"/>
    </location>
</feature>
<feature type="region of interest" description="Disordered" evidence="6">
    <location>
        <begin position="663"/>
        <end position="716"/>
    </location>
</feature>
<keyword evidence="11" id="KW-1185">Reference proteome</keyword>
<dbReference type="PANTHER" id="PTHR45436:SF5">
    <property type="entry name" value="SENSOR HISTIDINE KINASE TRCS"/>
    <property type="match status" value="1"/>
</dbReference>
<evidence type="ECO:0000256" key="6">
    <source>
        <dbReference type="SAM" id="MobiDB-lite"/>
    </source>
</evidence>
<dbReference type="InterPro" id="IPR013587">
    <property type="entry name" value="Nitrate/nitrite_sensing"/>
</dbReference>
<dbReference type="InterPro" id="IPR036890">
    <property type="entry name" value="HATPase_C_sf"/>
</dbReference>